<dbReference type="OrthoDB" id="424012at2759"/>
<keyword evidence="6" id="KW-0156">Chromatin regulator</keyword>
<dbReference type="GO" id="GO:0040029">
    <property type="term" value="P:epigenetic regulation of gene expression"/>
    <property type="evidence" value="ECO:0007669"/>
    <property type="project" value="TreeGrafter"/>
</dbReference>
<dbReference type="PRINTS" id="PR01270">
    <property type="entry name" value="HDASUPER"/>
</dbReference>
<evidence type="ECO:0000313" key="12">
    <source>
        <dbReference type="EMBL" id="KOO20836.1"/>
    </source>
</evidence>
<evidence type="ECO:0000256" key="2">
    <source>
        <dbReference type="ARBA" id="ARBA00007738"/>
    </source>
</evidence>
<evidence type="ECO:0000256" key="3">
    <source>
        <dbReference type="ARBA" id="ARBA00012111"/>
    </source>
</evidence>
<dbReference type="AlphaFoldDB" id="A0A0M0J2R4"/>
<dbReference type="EMBL" id="JWZX01003409">
    <property type="protein sequence ID" value="KOO20836.1"/>
    <property type="molecule type" value="Genomic_DNA"/>
</dbReference>
<keyword evidence="9" id="KW-0539">Nucleus</keyword>
<keyword evidence="4" id="KW-0678">Repressor</keyword>
<dbReference type="EC" id="3.5.1.98" evidence="3"/>
<sequence>MIASSLLKVEVRDPDAPTPPVPAGAVLLTIEEAADGKARLTIRPREIIHGNDLCSNVTALLYDDRMLAHCCPYGEHPERPERISAVRDELLRTGLAVHCQSVPARLVTRAEVELVHERHHWDKIEWAIGAELAARDAFIGQHESLYINSHSMDAARCAAGAVIEVTKAVVSGRARNGMALVRPPGHHAEAHMAMGFCVLNTVAIAAAHAREHLGCRRVLVVDWDIHHGNGIQRIFESDPSVLYFSVHRYERGAYFPSSVADAAPQAAGVGAGRGTSVNVGWNTKGHARPGDAEYLACWSEVLMPIAREFEPDLVLVAAGFDAAEGDPLGMCHVSPAGYAQLTRQLMSLANGKIVLALEGGYSLSATAVSAAACMESLLGVPPERSAAAAALAPPTPKKDAYGKSKMPARFKLAQAALSRVNADRLAREGAGGVCDAPTAADSKENAPPVSPCDKGARKALEETKAVHSSYWRCMKVFTPPPQAVSTVGATELELPDLSRLSLKTEAEPAASADVAPSMMPSPPEAPVPNMEGVGPSEGGAGPPAAVGSVCETPSRRTRSKLAAAKIDLVATEVTAVTAALAATSLSAVEPPTPTPAQAAAMPKMTAVPLQGAANVAVAHAMPIEPGEEGQFAHVPLAAAPTMIPVLHRID</sequence>
<dbReference type="PANTHER" id="PTHR10625:SF5">
    <property type="entry name" value="HISTONE DEACETYLASE"/>
    <property type="match status" value="1"/>
</dbReference>
<keyword evidence="5" id="KW-0378">Hydrolase</keyword>
<keyword evidence="8" id="KW-0804">Transcription</keyword>
<evidence type="ECO:0000256" key="1">
    <source>
        <dbReference type="ARBA" id="ARBA00004123"/>
    </source>
</evidence>
<evidence type="ECO:0000313" key="13">
    <source>
        <dbReference type="Proteomes" id="UP000037460"/>
    </source>
</evidence>
<accession>A0A0M0J2R4</accession>
<evidence type="ECO:0000256" key="5">
    <source>
        <dbReference type="ARBA" id="ARBA00022801"/>
    </source>
</evidence>
<keyword evidence="13" id="KW-1185">Reference proteome</keyword>
<organism evidence="12 13">
    <name type="scientific">Chrysochromulina tobinii</name>
    <dbReference type="NCBI Taxonomy" id="1460289"/>
    <lineage>
        <taxon>Eukaryota</taxon>
        <taxon>Haptista</taxon>
        <taxon>Haptophyta</taxon>
        <taxon>Prymnesiophyceae</taxon>
        <taxon>Prymnesiales</taxon>
        <taxon>Chrysochromulinaceae</taxon>
        <taxon>Chrysochromulina</taxon>
    </lineage>
</organism>
<comment type="subcellular location">
    <subcellularLocation>
        <location evidence="1">Nucleus</location>
    </subcellularLocation>
</comment>
<dbReference type="InterPro" id="IPR023801">
    <property type="entry name" value="His_deacetylse_dom"/>
</dbReference>
<comment type="caution">
    <text evidence="12">The sequence shown here is derived from an EMBL/GenBank/DDBJ whole genome shotgun (WGS) entry which is preliminary data.</text>
</comment>
<evidence type="ECO:0000256" key="7">
    <source>
        <dbReference type="ARBA" id="ARBA00023015"/>
    </source>
</evidence>
<dbReference type="SUPFAM" id="SSF52768">
    <property type="entry name" value="Arginase/deacetylase"/>
    <property type="match status" value="1"/>
</dbReference>
<evidence type="ECO:0000256" key="9">
    <source>
        <dbReference type="ARBA" id="ARBA00023242"/>
    </source>
</evidence>
<evidence type="ECO:0000256" key="10">
    <source>
        <dbReference type="SAM" id="MobiDB-lite"/>
    </source>
</evidence>
<dbReference type="Pfam" id="PF00850">
    <property type="entry name" value="Hist_deacetyl"/>
    <property type="match status" value="1"/>
</dbReference>
<dbReference type="GO" id="GO:0141221">
    <property type="term" value="F:histone deacetylase activity, hydrolytic mechanism"/>
    <property type="evidence" value="ECO:0007669"/>
    <property type="project" value="UniProtKB-EC"/>
</dbReference>
<dbReference type="InterPro" id="IPR037138">
    <property type="entry name" value="His_deacetylse_dom_sf"/>
</dbReference>
<reference evidence="13" key="1">
    <citation type="journal article" date="2015" name="PLoS Genet.">
        <title>Genome Sequence and Transcriptome Analyses of Chrysochromulina tobin: Metabolic Tools for Enhanced Algal Fitness in the Prominent Order Prymnesiales (Haptophyceae).</title>
        <authorList>
            <person name="Hovde B.T."/>
            <person name="Deodato C.R."/>
            <person name="Hunsperger H.M."/>
            <person name="Ryken S.A."/>
            <person name="Yost W."/>
            <person name="Jha R.K."/>
            <person name="Patterson J."/>
            <person name="Monnat R.J. Jr."/>
            <person name="Barlow S.B."/>
            <person name="Starkenburg S.R."/>
            <person name="Cattolico R.A."/>
        </authorList>
    </citation>
    <scope>NUCLEOTIDE SEQUENCE</scope>
    <source>
        <strain evidence="13">CCMP291</strain>
    </source>
</reference>
<gene>
    <name evidence="12" type="ORF">Ctob_000008</name>
</gene>
<feature type="region of interest" description="Disordered" evidence="10">
    <location>
        <begin position="506"/>
        <end position="552"/>
    </location>
</feature>
<evidence type="ECO:0000256" key="4">
    <source>
        <dbReference type="ARBA" id="ARBA00022491"/>
    </source>
</evidence>
<evidence type="ECO:0000256" key="8">
    <source>
        <dbReference type="ARBA" id="ARBA00023163"/>
    </source>
</evidence>
<proteinExistence type="inferred from homology"/>
<dbReference type="GO" id="GO:0000118">
    <property type="term" value="C:histone deacetylase complex"/>
    <property type="evidence" value="ECO:0007669"/>
    <property type="project" value="TreeGrafter"/>
</dbReference>
<keyword evidence="7" id="KW-0805">Transcription regulation</keyword>
<protein>
    <recommendedName>
        <fullName evidence="3">histone deacetylase</fullName>
        <ecNumber evidence="3">3.5.1.98</ecNumber>
    </recommendedName>
</protein>
<feature type="domain" description="Histone deacetylase" evidence="11">
    <location>
        <begin position="76"/>
        <end position="376"/>
    </location>
</feature>
<dbReference type="InterPro" id="IPR023696">
    <property type="entry name" value="Ureohydrolase_dom_sf"/>
</dbReference>
<comment type="similarity">
    <text evidence="2">Belongs to the histone deacetylase family. HD type 2 subfamily.</text>
</comment>
<dbReference type="PANTHER" id="PTHR10625">
    <property type="entry name" value="HISTONE DEACETYLASE HDAC1-RELATED"/>
    <property type="match status" value="1"/>
</dbReference>
<feature type="region of interest" description="Disordered" evidence="10">
    <location>
        <begin position="433"/>
        <end position="455"/>
    </location>
</feature>
<name>A0A0M0J2R4_9EUKA</name>
<evidence type="ECO:0000259" key="11">
    <source>
        <dbReference type="Pfam" id="PF00850"/>
    </source>
</evidence>
<dbReference type="Proteomes" id="UP000037460">
    <property type="component" value="Unassembled WGS sequence"/>
</dbReference>
<dbReference type="InterPro" id="IPR000286">
    <property type="entry name" value="HDACs"/>
</dbReference>
<dbReference type="Gene3D" id="3.40.800.20">
    <property type="entry name" value="Histone deacetylase domain"/>
    <property type="match status" value="1"/>
</dbReference>
<evidence type="ECO:0000256" key="6">
    <source>
        <dbReference type="ARBA" id="ARBA00022853"/>
    </source>
</evidence>